<comment type="caution">
    <text evidence="3">The sequence shown here is derived from an EMBL/GenBank/DDBJ whole genome shotgun (WGS) entry which is preliminary data.</text>
</comment>
<dbReference type="Proteomes" id="UP000224130">
    <property type="component" value="Unassembled WGS sequence"/>
</dbReference>
<feature type="signal peptide" evidence="2">
    <location>
        <begin position="1"/>
        <end position="27"/>
    </location>
</feature>
<dbReference type="RefSeq" id="WP_141538698.1">
    <property type="nucleotide sequence ID" value="NZ_PDJJ01000001.1"/>
</dbReference>
<evidence type="ECO:0000313" key="4">
    <source>
        <dbReference type="Proteomes" id="UP000224130"/>
    </source>
</evidence>
<feature type="compositionally biased region" description="Pro residues" evidence="1">
    <location>
        <begin position="376"/>
        <end position="404"/>
    </location>
</feature>
<feature type="region of interest" description="Disordered" evidence="1">
    <location>
        <begin position="524"/>
        <end position="554"/>
    </location>
</feature>
<accession>A0A2A9EYI2</accession>
<gene>
    <name evidence="3" type="ORF">ATJ88_2926</name>
</gene>
<evidence type="ECO:0000256" key="1">
    <source>
        <dbReference type="SAM" id="MobiDB-lite"/>
    </source>
</evidence>
<dbReference type="EMBL" id="PDJJ01000001">
    <property type="protein sequence ID" value="PFG44207.1"/>
    <property type="molecule type" value="Genomic_DNA"/>
</dbReference>
<evidence type="ECO:0000256" key="2">
    <source>
        <dbReference type="SAM" id="SignalP"/>
    </source>
</evidence>
<evidence type="ECO:0000313" key="3">
    <source>
        <dbReference type="EMBL" id="PFG44207.1"/>
    </source>
</evidence>
<protein>
    <submittedName>
        <fullName evidence="3">Uncharacterized protein</fullName>
    </submittedName>
</protein>
<dbReference type="OrthoDB" id="2479530at2"/>
<feature type="compositionally biased region" description="Pro residues" evidence="1">
    <location>
        <begin position="151"/>
        <end position="169"/>
    </location>
</feature>
<dbReference type="PANTHER" id="PTHR34403:SF14">
    <property type="entry name" value="OS05G0225800 PROTEIN"/>
    <property type="match status" value="1"/>
</dbReference>
<feature type="chain" id="PRO_5039297332" evidence="2">
    <location>
        <begin position="28"/>
        <end position="692"/>
    </location>
</feature>
<proteinExistence type="predicted"/>
<keyword evidence="2" id="KW-0732">Signal</keyword>
<feature type="compositionally biased region" description="Pro residues" evidence="1">
    <location>
        <begin position="532"/>
        <end position="552"/>
    </location>
</feature>
<dbReference type="AlphaFoldDB" id="A0A2A9EYI2"/>
<dbReference type="InterPro" id="IPR050972">
    <property type="entry name" value="SDr-like"/>
</dbReference>
<feature type="region of interest" description="Disordered" evidence="1">
    <location>
        <begin position="366"/>
        <end position="416"/>
    </location>
</feature>
<name>A0A2A9EYI2_9MICO</name>
<sequence length="692" mass="70425">MASRQARSAAVLALGLIAASLSAPAVAVVDLAAQDTPSQQVTWDCTGSPCPWGPSTAGNAAVWSDGTTARYGYTTSVAVYLPAASALGRTITVTSGNASVYAGPADSPHRALAHLASGDAYTVSGLDAGDMLSLQNDGGSFTYTIEAAAPAPEPTPDPTPEPSVEPTPEPSDEPSVEPTPTTEPSVEPTVEPTPTVEPSAEPTPQPSDEPSAEPSVEPTPEPSVEPTPTTEPSAEPTSEPSTTPTVTPTSEPSTAPSADLSSQSVTWTCTGNSCPWGGQLSGNAGVWPDGVSTRYGYTTSVAIYLPAAAANGTTITVTSGSAGIYAGPVDSPHRSLAQLATGEGHAIDGLASDEVISIQNDGGPFTYTVAATVEPSPEPTPSPTPSTEPSPEPSTGPTPSPEPSTEPSAGAGTPSQAVTWTCAGASCPWGDQLSGNAVAWPESTGALSTRHGYTTSAAIYLPAEVANGDTVTVVSGSAALYAGTPTGSHRQVGQASAGESVTIDGLAAGEVLSVQNDGSAFAYVHTSGEPTEPTPEPTPTSEPTPDPTPTTPPDAVVMQSTLALWHCTAFAGCENDWAPWSGGAVSWPSWAAYPNNDRQGSNARTVESLDGETLYPYMGEWADGCEILVLEGDVLVIEWERGTDVWRSTYLSPGDSYTIDLQPGEDGAMIETPDTPTSFTVALSSCTPQPLP</sequence>
<feature type="compositionally biased region" description="Low complexity" evidence="1">
    <location>
        <begin position="176"/>
        <end position="200"/>
    </location>
</feature>
<feature type="compositionally biased region" description="Low complexity" evidence="1">
    <location>
        <begin position="226"/>
        <end position="257"/>
    </location>
</feature>
<keyword evidence="4" id="KW-1185">Reference proteome</keyword>
<organism evidence="3 4">
    <name type="scientific">Isoptericola jiangsuensis</name>
    <dbReference type="NCBI Taxonomy" id="548579"/>
    <lineage>
        <taxon>Bacteria</taxon>
        <taxon>Bacillati</taxon>
        <taxon>Actinomycetota</taxon>
        <taxon>Actinomycetes</taxon>
        <taxon>Micrococcales</taxon>
        <taxon>Promicromonosporaceae</taxon>
        <taxon>Isoptericola</taxon>
    </lineage>
</organism>
<feature type="region of interest" description="Disordered" evidence="1">
    <location>
        <begin position="148"/>
        <end position="265"/>
    </location>
</feature>
<dbReference type="PANTHER" id="PTHR34403">
    <property type="entry name" value="TOL-PAL SYSTEM PROTEIN TOLA"/>
    <property type="match status" value="1"/>
</dbReference>
<reference evidence="3 4" key="1">
    <citation type="submission" date="2017-10" db="EMBL/GenBank/DDBJ databases">
        <title>Sequencing the genomes of 1000 actinobacteria strains.</title>
        <authorList>
            <person name="Klenk H.-P."/>
        </authorList>
    </citation>
    <scope>NUCLEOTIDE SEQUENCE [LARGE SCALE GENOMIC DNA]</scope>
    <source>
        <strain evidence="3 4">DSM 21863</strain>
    </source>
</reference>